<dbReference type="InterPro" id="IPR025110">
    <property type="entry name" value="AMP-bd_C"/>
</dbReference>
<keyword evidence="3" id="KW-0436">Ligase</keyword>
<dbReference type="EMBL" id="CP018171">
    <property type="protein sequence ID" value="APH73189.1"/>
    <property type="molecule type" value="Genomic_DNA"/>
</dbReference>
<feature type="domain" description="AMP-dependent synthetase/ligase" evidence="8">
    <location>
        <begin position="32"/>
        <end position="418"/>
    </location>
</feature>
<keyword evidence="11" id="KW-1185">Reference proteome</keyword>
<evidence type="ECO:0000259" key="8">
    <source>
        <dbReference type="Pfam" id="PF00501"/>
    </source>
</evidence>
<evidence type="ECO:0000256" key="6">
    <source>
        <dbReference type="ARBA" id="ARBA00039545"/>
    </source>
</evidence>
<feature type="domain" description="AMP-binding enzyme C-terminal" evidence="9">
    <location>
        <begin position="469"/>
        <end position="544"/>
    </location>
</feature>
<dbReference type="GO" id="GO:0004467">
    <property type="term" value="F:long-chain fatty acid-CoA ligase activity"/>
    <property type="evidence" value="ECO:0007669"/>
    <property type="project" value="UniProtKB-EC"/>
</dbReference>
<dbReference type="CDD" id="cd05936">
    <property type="entry name" value="FC-FACS_FadD_like"/>
    <property type="match status" value="1"/>
</dbReference>
<sequence>MDLAAAPWRDVYPPGLSPAVDLKGFPVHAIVDEAAAKWPAKEAVVFRDRTMSFGELKSDVDRTAAAFAAAGIGKGDRVALLLPNTIYHLLAFFGALKAGATVVHLSPLDGPRVIQHKLEDSGARLLVTTNIGELAIGAAKLIAAATIDRLIVGEDEAFGPSPLTGPMPDGKDFSTFAAFLESGRESVESSSEGSGTFPNVAVEDLALLQYTGGTTGMPKGTMLTHRNLSTAVESYDLWFEAWDLMRPGEDRVLLFLPLFHIYSLSAVMLRCIRNGQVMVIHTRFDAETALREIEAGITSFPGVPTMWIAICATQRFEKRNFASLRYCASGGAPLPVETARRLKAATGHDILGGWGMTETSPAGTNIPSSRPDKVGTIGVPLPAIWLDVVALDDNSRVLPQGEIGELRVSGPNVTSGYWNREAENPGFFSDGGFLTGDIGFMDDEGFFTIVDRKKDMILSGGFNVYPQLIEQMIYEHPDVEEVLVIGVPDTYRGEAAKAFVKLRAGAAQLTLDELRDFLKSRLGPHEMPAALEIRDALPRTPVGKLSKLELKQEEEARRTTARAS</sequence>
<name>A0A1L3SUV1_9HYPH</name>
<dbReference type="InterPro" id="IPR042099">
    <property type="entry name" value="ANL_N_sf"/>
</dbReference>
<evidence type="ECO:0000256" key="5">
    <source>
        <dbReference type="ARBA" id="ARBA00026121"/>
    </source>
</evidence>
<dbReference type="Pfam" id="PF13193">
    <property type="entry name" value="AMP-binding_C"/>
    <property type="match status" value="1"/>
</dbReference>
<evidence type="ECO:0000313" key="11">
    <source>
        <dbReference type="Proteomes" id="UP000182840"/>
    </source>
</evidence>
<dbReference type="AlphaFoldDB" id="A0A1L3SUV1"/>
<dbReference type="PANTHER" id="PTHR43767:SF8">
    <property type="entry name" value="LONG-CHAIN-FATTY-ACID--COA LIGASE"/>
    <property type="match status" value="1"/>
</dbReference>
<comment type="pathway">
    <text evidence="2">Lipid metabolism; fatty acid beta-oxidation.</text>
</comment>
<dbReference type="InterPro" id="IPR000873">
    <property type="entry name" value="AMP-dep_synth/lig_dom"/>
</dbReference>
<evidence type="ECO:0000256" key="2">
    <source>
        <dbReference type="ARBA" id="ARBA00005005"/>
    </source>
</evidence>
<dbReference type="InterPro" id="IPR045851">
    <property type="entry name" value="AMP-bd_C_sf"/>
</dbReference>
<evidence type="ECO:0000313" key="10">
    <source>
        <dbReference type="EMBL" id="APH73189.1"/>
    </source>
</evidence>
<dbReference type="EC" id="6.2.1.3" evidence="5"/>
<dbReference type="STRING" id="1670800.BSQ44_18810"/>
<dbReference type="Proteomes" id="UP000182840">
    <property type="component" value="Chromosome"/>
</dbReference>
<dbReference type="RefSeq" id="WP_072606660.1">
    <property type="nucleotide sequence ID" value="NZ_CP018171.1"/>
</dbReference>
<dbReference type="GO" id="GO:0016020">
    <property type="term" value="C:membrane"/>
    <property type="evidence" value="ECO:0007669"/>
    <property type="project" value="UniProtKB-SubCell"/>
</dbReference>
<reference evidence="11" key="1">
    <citation type="submission" date="2016-11" db="EMBL/GenBank/DDBJ databases">
        <title>Mesorhizobium oceanicum sp. nov., isolated from deep seawater in South China Sea.</title>
        <authorList>
            <person name="Fu G.-Y."/>
        </authorList>
    </citation>
    <scope>NUCLEOTIDE SEQUENCE [LARGE SCALE GENOMIC DNA]</scope>
    <source>
        <strain evidence="11">B7</strain>
    </source>
</reference>
<dbReference type="Gene3D" id="3.30.300.30">
    <property type="match status" value="1"/>
</dbReference>
<dbReference type="InterPro" id="IPR020845">
    <property type="entry name" value="AMP-binding_CS"/>
</dbReference>
<evidence type="ECO:0000256" key="7">
    <source>
        <dbReference type="ARBA" id="ARBA00042773"/>
    </source>
</evidence>
<organism evidence="10 11">
    <name type="scientific">Aquibium oceanicum</name>
    <dbReference type="NCBI Taxonomy" id="1670800"/>
    <lineage>
        <taxon>Bacteria</taxon>
        <taxon>Pseudomonadati</taxon>
        <taxon>Pseudomonadota</taxon>
        <taxon>Alphaproteobacteria</taxon>
        <taxon>Hyphomicrobiales</taxon>
        <taxon>Phyllobacteriaceae</taxon>
        <taxon>Aquibium</taxon>
    </lineage>
</organism>
<evidence type="ECO:0000259" key="9">
    <source>
        <dbReference type="Pfam" id="PF13193"/>
    </source>
</evidence>
<evidence type="ECO:0000256" key="3">
    <source>
        <dbReference type="ARBA" id="ARBA00022598"/>
    </source>
</evidence>
<dbReference type="PROSITE" id="PS00455">
    <property type="entry name" value="AMP_BINDING"/>
    <property type="match status" value="1"/>
</dbReference>
<proteinExistence type="predicted"/>
<gene>
    <name evidence="10" type="ORF">BSQ44_18810</name>
</gene>
<comment type="subcellular location">
    <subcellularLocation>
        <location evidence="1">Membrane</location>
        <topology evidence="1">Peripheral membrane protein</topology>
    </subcellularLocation>
</comment>
<dbReference type="PANTHER" id="PTHR43767">
    <property type="entry name" value="LONG-CHAIN-FATTY-ACID--COA LIGASE"/>
    <property type="match status" value="1"/>
</dbReference>
<keyword evidence="4" id="KW-0472">Membrane</keyword>
<dbReference type="KEGG" id="meso:BSQ44_18810"/>
<evidence type="ECO:0000256" key="4">
    <source>
        <dbReference type="ARBA" id="ARBA00023136"/>
    </source>
</evidence>
<dbReference type="OrthoDB" id="9803968at2"/>
<dbReference type="SUPFAM" id="SSF56801">
    <property type="entry name" value="Acetyl-CoA synthetase-like"/>
    <property type="match status" value="1"/>
</dbReference>
<protein>
    <recommendedName>
        <fullName evidence="6">Long-chain-fatty-acid--CoA ligase</fullName>
        <ecNumber evidence="5">6.2.1.3</ecNumber>
    </recommendedName>
    <alternativeName>
        <fullName evidence="7">Long-chain acyl-CoA synthetase</fullName>
    </alternativeName>
</protein>
<accession>A0A1L3SUV1</accession>
<dbReference type="InterPro" id="IPR050237">
    <property type="entry name" value="ATP-dep_AMP-bd_enzyme"/>
</dbReference>
<dbReference type="Pfam" id="PF00501">
    <property type="entry name" value="AMP-binding"/>
    <property type="match status" value="1"/>
</dbReference>
<dbReference type="Gene3D" id="3.40.50.12780">
    <property type="entry name" value="N-terminal domain of ligase-like"/>
    <property type="match status" value="1"/>
</dbReference>
<evidence type="ECO:0000256" key="1">
    <source>
        <dbReference type="ARBA" id="ARBA00004170"/>
    </source>
</evidence>